<protein>
    <submittedName>
        <fullName evidence="2">Uncharacterized protein</fullName>
    </submittedName>
</protein>
<keyword evidence="3" id="KW-1185">Reference proteome</keyword>
<proteinExistence type="predicted"/>
<organism evidence="2 3">
    <name type="scientific">Gossypium arboreum</name>
    <name type="common">Tree cotton</name>
    <name type="synonym">Gossypium nanking</name>
    <dbReference type="NCBI Taxonomy" id="29729"/>
    <lineage>
        <taxon>Eukaryota</taxon>
        <taxon>Viridiplantae</taxon>
        <taxon>Streptophyta</taxon>
        <taxon>Embryophyta</taxon>
        <taxon>Tracheophyta</taxon>
        <taxon>Spermatophyta</taxon>
        <taxon>Magnoliopsida</taxon>
        <taxon>eudicotyledons</taxon>
        <taxon>Gunneridae</taxon>
        <taxon>Pentapetalae</taxon>
        <taxon>rosids</taxon>
        <taxon>malvids</taxon>
        <taxon>Malvales</taxon>
        <taxon>Malvaceae</taxon>
        <taxon>Malvoideae</taxon>
        <taxon>Gossypium</taxon>
    </lineage>
</organism>
<evidence type="ECO:0000313" key="2">
    <source>
        <dbReference type="EMBL" id="KAK5810972.1"/>
    </source>
</evidence>
<evidence type="ECO:0000313" key="3">
    <source>
        <dbReference type="Proteomes" id="UP001358586"/>
    </source>
</evidence>
<comment type="caution">
    <text evidence="2">The sequence shown here is derived from an EMBL/GenBank/DDBJ whole genome shotgun (WGS) entry which is preliminary data.</text>
</comment>
<name>A0ABR0NZR0_GOSAR</name>
<reference evidence="2 3" key="1">
    <citation type="submission" date="2023-03" db="EMBL/GenBank/DDBJ databases">
        <title>WGS of Gossypium arboreum.</title>
        <authorList>
            <person name="Yu D."/>
        </authorList>
    </citation>
    <scope>NUCLEOTIDE SEQUENCE [LARGE SCALE GENOMIC DNA]</scope>
    <source>
        <tissue evidence="2">Leaf</tissue>
    </source>
</reference>
<accession>A0ABR0NZR0</accession>
<feature type="compositionally biased region" description="Polar residues" evidence="1">
    <location>
        <begin position="58"/>
        <end position="75"/>
    </location>
</feature>
<dbReference type="EMBL" id="JARKNE010000008">
    <property type="protein sequence ID" value="KAK5810972.1"/>
    <property type="molecule type" value="Genomic_DNA"/>
</dbReference>
<dbReference type="Proteomes" id="UP001358586">
    <property type="component" value="Chromosome 8"/>
</dbReference>
<feature type="region of interest" description="Disordered" evidence="1">
    <location>
        <begin position="41"/>
        <end position="83"/>
    </location>
</feature>
<gene>
    <name evidence="2" type="ORF">PVK06_026289</name>
</gene>
<evidence type="ECO:0000256" key="1">
    <source>
        <dbReference type="SAM" id="MobiDB-lite"/>
    </source>
</evidence>
<sequence length="83" mass="9301">MHPVRILGESQHLADEGEIGSYMSEFRDHGKPYLLAEEVKDGQLHTRRQRWAPRHPMSDTTAEAGSSSTRMQELTSMAVPPLG</sequence>